<keyword evidence="2" id="KW-0732">Signal</keyword>
<dbReference type="AlphaFoldDB" id="A0A938X666"/>
<organism evidence="3 4">
    <name type="scientific">Mordavella massiliensis</name>
    <dbReference type="NCBI Taxonomy" id="1871024"/>
    <lineage>
        <taxon>Bacteria</taxon>
        <taxon>Bacillati</taxon>
        <taxon>Bacillota</taxon>
        <taxon>Clostridia</taxon>
        <taxon>Eubacteriales</taxon>
        <taxon>Clostridiaceae</taxon>
        <taxon>Mordavella</taxon>
    </lineage>
</organism>
<protein>
    <recommendedName>
        <fullName evidence="5">DUF4352 domain-containing protein</fullName>
    </recommendedName>
</protein>
<proteinExistence type="predicted"/>
<evidence type="ECO:0000256" key="2">
    <source>
        <dbReference type="SAM" id="SignalP"/>
    </source>
</evidence>
<keyword evidence="4" id="KW-1185">Reference proteome</keyword>
<dbReference type="PROSITE" id="PS51257">
    <property type="entry name" value="PROKAR_LIPOPROTEIN"/>
    <property type="match status" value="1"/>
</dbReference>
<dbReference type="RefSeq" id="WP_204909731.1">
    <property type="nucleotide sequence ID" value="NZ_JACJLV010000056.1"/>
</dbReference>
<dbReference type="Proteomes" id="UP000713880">
    <property type="component" value="Unassembled WGS sequence"/>
</dbReference>
<evidence type="ECO:0000313" key="4">
    <source>
        <dbReference type="Proteomes" id="UP000713880"/>
    </source>
</evidence>
<evidence type="ECO:0008006" key="5">
    <source>
        <dbReference type="Google" id="ProtNLM"/>
    </source>
</evidence>
<sequence length="237" mass="25885">MKKRFVVFAGICYLVLLFCSCAPKQNTADNSNTGQDISELDSADSEDPEENTLAPESEETPNGSTEDGSNYGVEEHTAEAYVFNVEGNTMYVDLENPGPRNYPGEGEDRKVAFDISGAEVVQTGISDVNPERDNPVRTAVIVSIDYHMVNGEYIADKITTDGQEHFFIVYMSKGNVTAVSEKKIAVNVTEGDHVGETLEFDLTEWDSGGKVLSIGEAVDISYYTKKGVHYVMSIAVP</sequence>
<dbReference type="EMBL" id="JACJLV010000056">
    <property type="protein sequence ID" value="MBM6827748.1"/>
    <property type="molecule type" value="Genomic_DNA"/>
</dbReference>
<comment type="caution">
    <text evidence="3">The sequence shown here is derived from an EMBL/GenBank/DDBJ whole genome shotgun (WGS) entry which is preliminary data.</text>
</comment>
<feature type="compositionally biased region" description="Acidic residues" evidence="1">
    <location>
        <begin position="38"/>
        <end position="50"/>
    </location>
</feature>
<accession>A0A938X666</accession>
<evidence type="ECO:0000313" key="3">
    <source>
        <dbReference type="EMBL" id="MBM6827748.1"/>
    </source>
</evidence>
<name>A0A938X666_9CLOT</name>
<feature type="region of interest" description="Disordered" evidence="1">
    <location>
        <begin position="28"/>
        <end position="71"/>
    </location>
</feature>
<gene>
    <name evidence="3" type="ORF">H6A13_11695</name>
</gene>
<reference evidence="3" key="1">
    <citation type="submission" date="2020-08" db="EMBL/GenBank/DDBJ databases">
        <authorList>
            <person name="Cejkova D."/>
            <person name="Kubasova T."/>
            <person name="Jahodarova E."/>
            <person name="Rychlik I."/>
        </authorList>
    </citation>
    <scope>NUCLEOTIDE SEQUENCE</scope>
    <source>
        <strain evidence="3">An420c</strain>
    </source>
</reference>
<feature type="signal peptide" evidence="2">
    <location>
        <begin position="1"/>
        <end position="28"/>
    </location>
</feature>
<evidence type="ECO:0000256" key="1">
    <source>
        <dbReference type="SAM" id="MobiDB-lite"/>
    </source>
</evidence>
<reference evidence="3" key="2">
    <citation type="journal article" date="2021" name="Sci. Rep.">
        <title>The distribution of antibiotic resistance genes in chicken gut microbiota commensals.</title>
        <authorList>
            <person name="Juricova H."/>
            <person name="Matiasovicova J."/>
            <person name="Kubasova T."/>
            <person name="Cejkova D."/>
            <person name="Rychlik I."/>
        </authorList>
    </citation>
    <scope>NUCLEOTIDE SEQUENCE</scope>
    <source>
        <strain evidence="3">An420c</strain>
    </source>
</reference>
<feature type="chain" id="PRO_5039681459" description="DUF4352 domain-containing protein" evidence="2">
    <location>
        <begin position="29"/>
        <end position="237"/>
    </location>
</feature>